<feature type="domain" description="YbaK/aminoacyl-tRNA synthetase-associated" evidence="5">
    <location>
        <begin position="40"/>
        <end position="153"/>
    </location>
</feature>
<evidence type="ECO:0000259" key="5">
    <source>
        <dbReference type="Pfam" id="PF04073"/>
    </source>
</evidence>
<dbReference type="NCBIfam" id="TIGR00011">
    <property type="entry name" value="YbaK_EbsC"/>
    <property type="match status" value="1"/>
</dbReference>
<dbReference type="InterPro" id="IPR036754">
    <property type="entry name" value="YbaK/aa-tRNA-synt-asso_dom_sf"/>
</dbReference>
<dbReference type="InterPro" id="IPR007214">
    <property type="entry name" value="YbaK/aa-tRNA-synth-assoc-dom"/>
</dbReference>
<evidence type="ECO:0000313" key="7">
    <source>
        <dbReference type="Proteomes" id="UP001456513"/>
    </source>
</evidence>
<protein>
    <recommendedName>
        <fullName evidence="4">Cys-tRNA(Pro)/Cys-tRNA(Cys) deacylase</fullName>
        <ecNumber evidence="4">4.2.-.-</ecNumber>
    </recommendedName>
</protein>
<evidence type="ECO:0000256" key="2">
    <source>
        <dbReference type="ARBA" id="ARBA00022917"/>
    </source>
</evidence>
<dbReference type="Gene3D" id="3.90.960.10">
    <property type="entry name" value="YbaK/aminoacyl-tRNA synthetase-associated domain"/>
    <property type="match status" value="1"/>
</dbReference>
<dbReference type="EMBL" id="JBBPCN010000001">
    <property type="protein sequence ID" value="MEK8072173.1"/>
    <property type="molecule type" value="Genomic_DNA"/>
</dbReference>
<dbReference type="InterPro" id="IPR004369">
    <property type="entry name" value="Prolyl-tRNA_editing_YbaK/EbsC"/>
</dbReference>
<comment type="caution">
    <text evidence="6">The sequence shown here is derived from an EMBL/GenBank/DDBJ whole genome shotgun (WGS) entry which is preliminary data.</text>
</comment>
<organism evidence="6 7">
    <name type="scientific">Rhodococcus navarretei</name>
    <dbReference type="NCBI Taxonomy" id="3128981"/>
    <lineage>
        <taxon>Bacteria</taxon>
        <taxon>Bacillati</taxon>
        <taxon>Actinomycetota</taxon>
        <taxon>Actinomycetes</taxon>
        <taxon>Mycobacteriales</taxon>
        <taxon>Nocardiaceae</taxon>
        <taxon>Rhodococcus</taxon>
    </lineage>
</organism>
<evidence type="ECO:0000256" key="3">
    <source>
        <dbReference type="ARBA" id="ARBA00023239"/>
    </source>
</evidence>
<dbReference type="Pfam" id="PF04073">
    <property type="entry name" value="tRNA_edit"/>
    <property type="match status" value="1"/>
</dbReference>
<proteinExistence type="inferred from homology"/>
<dbReference type="RefSeq" id="WP_341441654.1">
    <property type="nucleotide sequence ID" value="NZ_JBBPCN010000001.1"/>
</dbReference>
<gene>
    <name evidence="6" type="primary">ybaK</name>
    <name evidence="6" type="ORF">AABD04_15145</name>
</gene>
<dbReference type="PANTHER" id="PTHR30411">
    <property type="entry name" value="CYTOPLASMIC PROTEIN"/>
    <property type="match status" value="1"/>
</dbReference>
<reference evidence="6 7" key="1">
    <citation type="submission" date="2024-03" db="EMBL/GenBank/DDBJ databases">
        <title>Rhodococcus navarretei sp. nov. and Pseudarthrobacter quantumdoti sp. nov., two new species with the ability to biosynthesize Quantum Dots isolated from soil samples at Union Glacier, Antarctica.</title>
        <authorList>
            <person name="Vargas M."/>
        </authorList>
    </citation>
    <scope>NUCLEOTIDE SEQUENCE [LARGE SCALE GENOMIC DNA]</scope>
    <source>
        <strain evidence="6 7">EXRC-4A-4</strain>
    </source>
</reference>
<dbReference type="Proteomes" id="UP001456513">
    <property type="component" value="Unassembled WGS sequence"/>
</dbReference>
<keyword evidence="3 4" id="KW-0456">Lyase</keyword>
<dbReference type="PIRSF" id="PIRSF006181">
    <property type="entry name" value="EbsC_YbaK"/>
    <property type="match status" value="1"/>
</dbReference>
<dbReference type="PANTHER" id="PTHR30411:SF0">
    <property type="entry name" value="CYS-TRNA(PRO)_CYS-TRNA(CYS) DEACYLASE YBAK"/>
    <property type="match status" value="1"/>
</dbReference>
<evidence type="ECO:0000256" key="4">
    <source>
        <dbReference type="PIRNR" id="PIRNR006181"/>
    </source>
</evidence>
<dbReference type="EC" id="4.2.-.-" evidence="4"/>
<comment type="similarity">
    <text evidence="1 4">Belongs to the prolyl-tRNA editing family. YbaK/EbsC subfamily.</text>
</comment>
<evidence type="ECO:0000313" key="6">
    <source>
        <dbReference type="EMBL" id="MEK8072173.1"/>
    </source>
</evidence>
<accession>A0ABU9CXS5</accession>
<dbReference type="CDD" id="cd00002">
    <property type="entry name" value="YbaK_deacylase"/>
    <property type="match status" value="1"/>
</dbReference>
<evidence type="ECO:0000256" key="1">
    <source>
        <dbReference type="ARBA" id="ARBA00009798"/>
    </source>
</evidence>
<dbReference type="SUPFAM" id="SSF55826">
    <property type="entry name" value="YbaK/ProRS associated domain"/>
    <property type="match status" value="1"/>
</dbReference>
<keyword evidence="7" id="KW-1185">Reference proteome</keyword>
<keyword evidence="2 4" id="KW-0648">Protein biosynthesis</keyword>
<sequence>MMAASTPALAVLTARKVAHTVHSYDHDARSQSYGEEAAQILVERLGVLPEQVFKTLVVERVDRSLAVAMVPVTALLSLKATAAALRTRKLTLADRAAAERSSGYVFGGISPLGQRKSLPTVIDVSALGFETILCSGGRRGLEIELAPADLVRLTSAVSAPIAAR</sequence>
<name>A0ABU9CXS5_9NOCA</name>